<evidence type="ECO:0000313" key="2">
    <source>
        <dbReference type="Proteomes" id="UP001241377"/>
    </source>
</evidence>
<protein>
    <submittedName>
        <fullName evidence="1">Uncharacterized protein</fullName>
    </submittedName>
</protein>
<comment type="caution">
    <text evidence="1">The sequence shown here is derived from an EMBL/GenBank/DDBJ whole genome shotgun (WGS) entry which is preliminary data.</text>
</comment>
<evidence type="ECO:0000313" key="1">
    <source>
        <dbReference type="EMBL" id="KAJ9093134.1"/>
    </source>
</evidence>
<dbReference type="EMBL" id="JASBWR010000127">
    <property type="protein sequence ID" value="KAJ9093134.1"/>
    <property type="molecule type" value="Genomic_DNA"/>
</dbReference>
<dbReference type="Proteomes" id="UP001241377">
    <property type="component" value="Unassembled WGS sequence"/>
</dbReference>
<gene>
    <name evidence="1" type="ORF">QFC19_008477</name>
</gene>
<reference evidence="1" key="1">
    <citation type="submission" date="2023-04" db="EMBL/GenBank/DDBJ databases">
        <title>Draft Genome sequencing of Naganishia species isolated from polar environments using Oxford Nanopore Technology.</title>
        <authorList>
            <person name="Leo P."/>
            <person name="Venkateswaran K."/>
        </authorList>
    </citation>
    <scope>NUCLEOTIDE SEQUENCE</scope>
    <source>
        <strain evidence="1">MNA-CCFEE 5261</strain>
    </source>
</reference>
<accession>A0ACC2V296</accession>
<proteinExistence type="predicted"/>
<organism evidence="1 2">
    <name type="scientific">Naganishia cerealis</name>
    <dbReference type="NCBI Taxonomy" id="610337"/>
    <lineage>
        <taxon>Eukaryota</taxon>
        <taxon>Fungi</taxon>
        <taxon>Dikarya</taxon>
        <taxon>Basidiomycota</taxon>
        <taxon>Agaricomycotina</taxon>
        <taxon>Tremellomycetes</taxon>
        <taxon>Filobasidiales</taxon>
        <taxon>Filobasidiaceae</taxon>
        <taxon>Naganishia</taxon>
    </lineage>
</organism>
<sequence length="107" mass="11611">MSYGTKEPFDQLSEITRAAKMQSFSSYIPWDSDDDSDSDDELENAILYGDLDAIARARERAEVLEEVDTASESGSIGDGMDMSGIIAVDKDKIAAKESGAFLPQPNP</sequence>
<keyword evidence="2" id="KW-1185">Reference proteome</keyword>
<name>A0ACC2V296_9TREE</name>